<comment type="caution">
    <text evidence="7">Lacks conserved residue(s) required for the propagation of feature annotation.</text>
</comment>
<comment type="caution">
    <text evidence="10">The sequence shown here is derived from an EMBL/GenBank/DDBJ whole genome shotgun (WGS) entry which is preliminary data.</text>
</comment>
<dbReference type="GO" id="GO:0004252">
    <property type="term" value="F:serine-type endopeptidase activity"/>
    <property type="evidence" value="ECO:0007669"/>
    <property type="project" value="InterPro"/>
</dbReference>
<keyword evidence="4" id="KW-0732">Signal</keyword>
<evidence type="ECO:0000259" key="9">
    <source>
        <dbReference type="Pfam" id="PF00082"/>
    </source>
</evidence>
<feature type="region of interest" description="Disordered" evidence="8">
    <location>
        <begin position="46"/>
        <end position="71"/>
    </location>
</feature>
<dbReference type="InterPro" id="IPR045051">
    <property type="entry name" value="SBT"/>
</dbReference>
<dbReference type="InterPro" id="IPR036852">
    <property type="entry name" value="Peptidase_S8/S53_dom_sf"/>
</dbReference>
<reference evidence="10 11" key="1">
    <citation type="journal article" date="2018" name="Front. Plant Sci.">
        <title>Red Clover (Trifolium pratense) and Zigzag Clover (T. medium) - A Picture of Genomic Similarities and Differences.</title>
        <authorList>
            <person name="Dluhosova J."/>
            <person name="Istvanek J."/>
            <person name="Nedelnik J."/>
            <person name="Repkova J."/>
        </authorList>
    </citation>
    <scope>NUCLEOTIDE SEQUENCE [LARGE SCALE GENOMIC DNA]</scope>
    <source>
        <strain evidence="11">cv. 10/8</strain>
        <tissue evidence="10">Leaf</tissue>
    </source>
</reference>
<name>A0A392T9B4_9FABA</name>
<dbReference type="Pfam" id="PF00082">
    <property type="entry name" value="Peptidase_S8"/>
    <property type="match status" value="1"/>
</dbReference>
<evidence type="ECO:0000256" key="5">
    <source>
        <dbReference type="ARBA" id="ARBA00022801"/>
    </source>
</evidence>
<evidence type="ECO:0000256" key="7">
    <source>
        <dbReference type="PROSITE-ProRule" id="PRU01240"/>
    </source>
</evidence>
<evidence type="ECO:0000256" key="4">
    <source>
        <dbReference type="ARBA" id="ARBA00022729"/>
    </source>
</evidence>
<proteinExistence type="inferred from homology"/>
<dbReference type="Proteomes" id="UP000265520">
    <property type="component" value="Unassembled WGS sequence"/>
</dbReference>
<dbReference type="GO" id="GO:0006508">
    <property type="term" value="P:proteolysis"/>
    <property type="evidence" value="ECO:0007669"/>
    <property type="project" value="UniProtKB-KW"/>
</dbReference>
<dbReference type="AlphaFoldDB" id="A0A392T9B4"/>
<dbReference type="GO" id="GO:0005576">
    <property type="term" value="C:extracellular region"/>
    <property type="evidence" value="ECO:0007669"/>
    <property type="project" value="UniProtKB-SubCell"/>
</dbReference>
<evidence type="ECO:0000256" key="3">
    <source>
        <dbReference type="ARBA" id="ARBA00022670"/>
    </source>
</evidence>
<dbReference type="PANTHER" id="PTHR10795">
    <property type="entry name" value="PROPROTEIN CONVERTASE SUBTILISIN/KEXIN"/>
    <property type="match status" value="1"/>
</dbReference>
<evidence type="ECO:0000313" key="11">
    <source>
        <dbReference type="Proteomes" id="UP000265520"/>
    </source>
</evidence>
<dbReference type="EMBL" id="LXQA010520131">
    <property type="protein sequence ID" value="MCI56895.1"/>
    <property type="molecule type" value="Genomic_DNA"/>
</dbReference>
<dbReference type="PROSITE" id="PS51892">
    <property type="entry name" value="SUBTILASE"/>
    <property type="match status" value="1"/>
</dbReference>
<dbReference type="InterPro" id="IPR023828">
    <property type="entry name" value="Peptidase_S8_Ser-AS"/>
</dbReference>
<comment type="similarity">
    <text evidence="2 7">Belongs to the peptidase S8 family.</text>
</comment>
<keyword evidence="3 10" id="KW-0645">Protease</keyword>
<feature type="non-terminal residue" evidence="10">
    <location>
        <position position="93"/>
    </location>
</feature>
<feature type="domain" description="Peptidase S8/S53" evidence="9">
    <location>
        <begin position="2"/>
        <end position="48"/>
    </location>
</feature>
<evidence type="ECO:0000256" key="2">
    <source>
        <dbReference type="ARBA" id="ARBA00011073"/>
    </source>
</evidence>
<accession>A0A392T9B4</accession>
<evidence type="ECO:0000256" key="6">
    <source>
        <dbReference type="ARBA" id="ARBA00022825"/>
    </source>
</evidence>
<feature type="non-terminal residue" evidence="10">
    <location>
        <position position="1"/>
    </location>
</feature>
<dbReference type="InterPro" id="IPR000209">
    <property type="entry name" value="Peptidase_S8/S53_dom"/>
</dbReference>
<keyword evidence="6" id="KW-0720">Serine protease</keyword>
<comment type="subcellular location">
    <subcellularLocation>
        <location evidence="1">Secreted</location>
    </subcellularLocation>
</comment>
<evidence type="ECO:0000256" key="1">
    <source>
        <dbReference type="ARBA" id="ARBA00004613"/>
    </source>
</evidence>
<dbReference type="PROSITE" id="PS00138">
    <property type="entry name" value="SUBTILASE_SER"/>
    <property type="match status" value="1"/>
</dbReference>
<keyword evidence="11" id="KW-1185">Reference proteome</keyword>
<dbReference type="SUPFAM" id="SSF52743">
    <property type="entry name" value="Subtilisin-like"/>
    <property type="match status" value="1"/>
</dbReference>
<evidence type="ECO:0000256" key="8">
    <source>
        <dbReference type="SAM" id="MobiDB-lite"/>
    </source>
</evidence>
<keyword evidence="5" id="KW-0378">Hydrolase</keyword>
<protein>
    <submittedName>
        <fullName evidence="10">Subtilisin-like protease-like</fullName>
    </submittedName>
</protein>
<evidence type="ECO:0000313" key="10">
    <source>
        <dbReference type="EMBL" id="MCI56895.1"/>
    </source>
</evidence>
<organism evidence="10 11">
    <name type="scientific">Trifolium medium</name>
    <dbReference type="NCBI Taxonomy" id="97028"/>
    <lineage>
        <taxon>Eukaryota</taxon>
        <taxon>Viridiplantae</taxon>
        <taxon>Streptophyta</taxon>
        <taxon>Embryophyta</taxon>
        <taxon>Tracheophyta</taxon>
        <taxon>Spermatophyta</taxon>
        <taxon>Magnoliopsida</taxon>
        <taxon>eudicotyledons</taxon>
        <taxon>Gunneridae</taxon>
        <taxon>Pentapetalae</taxon>
        <taxon>rosids</taxon>
        <taxon>fabids</taxon>
        <taxon>Fabales</taxon>
        <taxon>Fabaceae</taxon>
        <taxon>Papilionoideae</taxon>
        <taxon>50 kb inversion clade</taxon>
        <taxon>NPAAA clade</taxon>
        <taxon>Hologalegina</taxon>
        <taxon>IRL clade</taxon>
        <taxon>Trifolieae</taxon>
        <taxon>Trifolium</taxon>
    </lineage>
</organism>
<dbReference type="Gene3D" id="3.40.50.200">
    <property type="entry name" value="Peptidase S8/S53 domain"/>
    <property type="match status" value="1"/>
</dbReference>
<sequence length="93" mass="9534">ENFAMMSGTSMAAPHVAGLAALIKQKFPNFSPAAIGSSLSTTASLNDNSGKPIMAQRTYPSPDLNKSPATPFDMGSGFVNATAALNPGLLFDS</sequence>